<keyword evidence="1" id="KW-1133">Transmembrane helix</keyword>
<feature type="transmembrane region" description="Helical" evidence="1">
    <location>
        <begin position="351"/>
        <end position="372"/>
    </location>
</feature>
<feature type="transmembrane region" description="Helical" evidence="1">
    <location>
        <begin position="103"/>
        <end position="122"/>
    </location>
</feature>
<dbReference type="Proteomes" id="UP001050691">
    <property type="component" value="Unassembled WGS sequence"/>
</dbReference>
<reference evidence="2" key="1">
    <citation type="submission" date="2021-10" db="EMBL/GenBank/DDBJ databases">
        <title>De novo Genome Assembly of Clathrus columnatus (Basidiomycota, Fungi) Using Illumina and Nanopore Sequence Data.</title>
        <authorList>
            <person name="Ogiso-Tanaka E."/>
            <person name="Itagaki H."/>
            <person name="Hosoya T."/>
            <person name="Hosaka K."/>
        </authorList>
    </citation>
    <scope>NUCLEOTIDE SEQUENCE</scope>
    <source>
        <strain evidence="2">MO-923</strain>
    </source>
</reference>
<proteinExistence type="predicted"/>
<accession>A0AAV5A6I6</accession>
<name>A0AAV5A6I6_9AGAM</name>
<gene>
    <name evidence="2" type="ORF">Clacol_003499</name>
</gene>
<evidence type="ECO:0000313" key="2">
    <source>
        <dbReference type="EMBL" id="GJJ09277.1"/>
    </source>
</evidence>
<keyword evidence="3" id="KW-1185">Reference proteome</keyword>
<protein>
    <submittedName>
        <fullName evidence="2">Uncharacterized protein</fullName>
    </submittedName>
</protein>
<evidence type="ECO:0000256" key="1">
    <source>
        <dbReference type="SAM" id="Phobius"/>
    </source>
</evidence>
<dbReference type="EMBL" id="BPWL01000004">
    <property type="protein sequence ID" value="GJJ09277.1"/>
    <property type="molecule type" value="Genomic_DNA"/>
</dbReference>
<organism evidence="2 3">
    <name type="scientific">Clathrus columnatus</name>
    <dbReference type="NCBI Taxonomy" id="1419009"/>
    <lineage>
        <taxon>Eukaryota</taxon>
        <taxon>Fungi</taxon>
        <taxon>Dikarya</taxon>
        <taxon>Basidiomycota</taxon>
        <taxon>Agaricomycotina</taxon>
        <taxon>Agaricomycetes</taxon>
        <taxon>Phallomycetidae</taxon>
        <taxon>Phallales</taxon>
        <taxon>Clathraceae</taxon>
        <taxon>Clathrus</taxon>
    </lineage>
</organism>
<comment type="caution">
    <text evidence="2">The sequence shown here is derived from an EMBL/GenBank/DDBJ whole genome shotgun (WGS) entry which is preliminary data.</text>
</comment>
<keyword evidence="1" id="KW-0472">Membrane</keyword>
<evidence type="ECO:0000313" key="3">
    <source>
        <dbReference type="Proteomes" id="UP001050691"/>
    </source>
</evidence>
<dbReference type="AlphaFoldDB" id="A0AAV5A6I6"/>
<keyword evidence="1" id="KW-0812">Transmembrane</keyword>
<sequence length="379" mass="41583">MHINTRLRCPLPPIPYNIAEKSEATIFDSDYPIQNNLTEPIPLTEEDGTYEAMLPPLYADLSLPSFHTITASDNVVEEANAEAAVNLKSRQWHHTITQSKTRLLLAIFFLVLGICGIIFGIMEGTKIDPRSKDENVQLVTTTRTLEPQTRDIPLWHTQSLNTVTVMSSATPEPSQVTATAPLAVPMSVVTDTTITLEPPQVTVITTVEPSQVTIITSTAESSQIINTTNPVKIKSSGPAIPSPDFDQRLPPHACQLFSDSVHMHTHTRSRPLPPIPRIISGKNNLTEPILPLTQIPEQNHTDEATLPTLSTISSPPSFQTNVASDNVEEANAVAVTSEPRQWYHSITRTKAGFFLITLIWVLGAAGILSGFYEVFKSTQ</sequence>